<name>A0ABD6BJC1_9EURY</name>
<sequence length="485" mass="52926">MVAAASVGMLLVAGDMMSDAEQQSENERIEQSFTELSQQMSTVAMDSDAPRSMAFDAGEKGAIAKTDTARINITGDGIDESIRVGAIEYEGDDGTKLAYQAGGVFRETGAKTRVVSGPPLKYNPSTHTFSFPIVKLDKETELSSGDVRFDRTNNSTAYSDSIYVEQSPIQINITSEYCVGWQTYFEEETNQIDGEAIQKSCNEGKQDTLRVELGRLDIEEGTFENGVVVNSASGKTGETPGEGEGGSSMDITERPGPGPASIDKTIDQMVSDMKDDDNVTDFNEVDKTEDVESGAYFVENETISEERVFDLEDGNITLVVEDELIVNDMLRVENAEQPGANHSLQVYVRDGMKIDGEACVDDCSDDDDDSRHLQVYGTSDTHFGVGTGRSYFEGIIYAPSGDESWDEENKYFEKTAQLVMKSKTDIDGSAVVSSIHVKTGKGSTSVSYDESLDSFSPEMNPNGYVFPPRLSYLNLAEHSIEVKNT</sequence>
<dbReference type="Proteomes" id="UP001597076">
    <property type="component" value="Unassembled WGS sequence"/>
</dbReference>
<feature type="domain" description="DUF7305" evidence="2">
    <location>
        <begin position="255"/>
        <end position="454"/>
    </location>
</feature>
<evidence type="ECO:0000256" key="1">
    <source>
        <dbReference type="SAM" id="MobiDB-lite"/>
    </source>
</evidence>
<proteinExistence type="predicted"/>
<dbReference type="RefSeq" id="WP_390289283.1">
    <property type="nucleotide sequence ID" value="NZ_JBHUDI010000010.1"/>
</dbReference>
<gene>
    <name evidence="3" type="ORF">ACFR99_15945</name>
</gene>
<dbReference type="EMBL" id="JBHUDI010000010">
    <property type="protein sequence ID" value="MFD1565030.1"/>
    <property type="molecule type" value="Genomic_DNA"/>
</dbReference>
<feature type="region of interest" description="Disordered" evidence="1">
    <location>
        <begin position="230"/>
        <end position="250"/>
    </location>
</feature>
<dbReference type="InterPro" id="IPR055729">
    <property type="entry name" value="DUF7305"/>
</dbReference>
<reference evidence="3 4" key="1">
    <citation type="journal article" date="2019" name="Int. J. Syst. Evol. Microbiol.">
        <title>The Global Catalogue of Microorganisms (GCM) 10K type strain sequencing project: providing services to taxonomists for standard genome sequencing and annotation.</title>
        <authorList>
            <consortium name="The Broad Institute Genomics Platform"/>
            <consortium name="The Broad Institute Genome Sequencing Center for Infectious Disease"/>
            <person name="Wu L."/>
            <person name="Ma J."/>
        </authorList>
    </citation>
    <scope>NUCLEOTIDE SEQUENCE [LARGE SCALE GENOMIC DNA]</scope>
    <source>
        <strain evidence="3 4">CGMCC 1.12230</strain>
    </source>
</reference>
<organism evidence="3 4">
    <name type="scientific">Haloarchaeobius amylolyticus</name>
    <dbReference type="NCBI Taxonomy" id="1198296"/>
    <lineage>
        <taxon>Archaea</taxon>
        <taxon>Methanobacteriati</taxon>
        <taxon>Methanobacteriota</taxon>
        <taxon>Stenosarchaea group</taxon>
        <taxon>Halobacteria</taxon>
        <taxon>Halobacteriales</taxon>
        <taxon>Halorubellaceae</taxon>
        <taxon>Haloarchaeobius</taxon>
    </lineage>
</organism>
<evidence type="ECO:0000313" key="3">
    <source>
        <dbReference type="EMBL" id="MFD1565030.1"/>
    </source>
</evidence>
<dbReference type="InterPro" id="IPR055713">
    <property type="entry name" value="DUF7289"/>
</dbReference>
<evidence type="ECO:0000259" key="2">
    <source>
        <dbReference type="Pfam" id="PF23981"/>
    </source>
</evidence>
<dbReference type="Pfam" id="PF23981">
    <property type="entry name" value="DUF7305"/>
    <property type="match status" value="1"/>
</dbReference>
<evidence type="ECO:0000313" key="4">
    <source>
        <dbReference type="Proteomes" id="UP001597076"/>
    </source>
</evidence>
<dbReference type="Pfam" id="PF23960">
    <property type="entry name" value="DUF7289"/>
    <property type="match status" value="1"/>
</dbReference>
<dbReference type="AlphaFoldDB" id="A0ABD6BJC1"/>
<protein>
    <recommendedName>
        <fullName evidence="2">DUF7305 domain-containing protein</fullName>
    </recommendedName>
</protein>
<keyword evidence="4" id="KW-1185">Reference proteome</keyword>
<accession>A0ABD6BJC1</accession>
<comment type="caution">
    <text evidence="3">The sequence shown here is derived from an EMBL/GenBank/DDBJ whole genome shotgun (WGS) entry which is preliminary data.</text>
</comment>